<sequence>MATPPPPQPFPALQPFPPQQPGPGFHAPPGTPLDPGLPMFKRPAALGLLIPVAWVLFMAFQAARGS</sequence>
<gene>
    <name evidence="3" type="ORF">J1792_31080</name>
</gene>
<evidence type="ECO:0000313" key="3">
    <source>
        <dbReference type="EMBL" id="MBO0657022.1"/>
    </source>
</evidence>
<evidence type="ECO:0000256" key="2">
    <source>
        <dbReference type="SAM" id="Phobius"/>
    </source>
</evidence>
<feature type="region of interest" description="Disordered" evidence="1">
    <location>
        <begin position="1"/>
        <end position="36"/>
    </location>
</feature>
<dbReference type="EMBL" id="JAFMOF010000005">
    <property type="protein sequence ID" value="MBO0657022.1"/>
    <property type="molecule type" value="Genomic_DNA"/>
</dbReference>
<organism evidence="3 4">
    <name type="scientific">Streptomyces triculaminicus</name>
    <dbReference type="NCBI Taxonomy" id="2816232"/>
    <lineage>
        <taxon>Bacteria</taxon>
        <taxon>Bacillati</taxon>
        <taxon>Actinomycetota</taxon>
        <taxon>Actinomycetes</taxon>
        <taxon>Kitasatosporales</taxon>
        <taxon>Streptomycetaceae</taxon>
        <taxon>Streptomyces</taxon>
    </lineage>
</organism>
<protein>
    <submittedName>
        <fullName evidence="3">Uncharacterized protein</fullName>
    </submittedName>
</protein>
<keyword evidence="2" id="KW-0812">Transmembrane</keyword>
<keyword evidence="2" id="KW-1133">Transmembrane helix</keyword>
<accession>A0A939FW40</accession>
<dbReference type="RefSeq" id="WP_207248669.1">
    <property type="nucleotide sequence ID" value="NZ_JAFMOF010000005.1"/>
</dbReference>
<keyword evidence="4" id="KW-1185">Reference proteome</keyword>
<evidence type="ECO:0000256" key="1">
    <source>
        <dbReference type="SAM" id="MobiDB-lite"/>
    </source>
</evidence>
<comment type="caution">
    <text evidence="3">The sequence shown here is derived from an EMBL/GenBank/DDBJ whole genome shotgun (WGS) entry which is preliminary data.</text>
</comment>
<feature type="transmembrane region" description="Helical" evidence="2">
    <location>
        <begin position="44"/>
        <end position="63"/>
    </location>
</feature>
<reference evidence="3" key="1">
    <citation type="submission" date="2021-03" db="EMBL/GenBank/DDBJ databases">
        <title>Streptomyces strains.</title>
        <authorList>
            <person name="Lund M.B."/>
            <person name="Toerring T."/>
        </authorList>
    </citation>
    <scope>NUCLEOTIDE SEQUENCE</scope>
    <source>
        <strain evidence="3">JCM 4242</strain>
    </source>
</reference>
<dbReference type="AlphaFoldDB" id="A0A939FW40"/>
<evidence type="ECO:0000313" key="4">
    <source>
        <dbReference type="Proteomes" id="UP000664781"/>
    </source>
</evidence>
<keyword evidence="2" id="KW-0472">Membrane</keyword>
<dbReference type="Proteomes" id="UP000664781">
    <property type="component" value="Unassembled WGS sequence"/>
</dbReference>
<proteinExistence type="predicted"/>
<name>A0A939FW40_9ACTN</name>
<feature type="compositionally biased region" description="Pro residues" evidence="1">
    <location>
        <begin position="1"/>
        <end position="21"/>
    </location>
</feature>